<comment type="caution">
    <text evidence="6">The sequence shown here is derived from an EMBL/GenBank/DDBJ whole genome shotgun (WGS) entry which is preliminary data.</text>
</comment>
<accession>A0A930DZV2</accession>
<feature type="domain" description="CoA carboxyltransferase N-terminal" evidence="5">
    <location>
        <begin position="34"/>
        <end position="288"/>
    </location>
</feature>
<dbReference type="Pfam" id="PF01039">
    <property type="entry name" value="Carboxyl_trans"/>
    <property type="match status" value="1"/>
</dbReference>
<comment type="cofactor">
    <cofactor evidence="4">
        <name>Zn(2+)</name>
        <dbReference type="ChEBI" id="CHEBI:29105"/>
    </cofactor>
    <text evidence="4">Binds 1 zinc ion per subunit.</text>
</comment>
<feature type="binding site" evidence="4">
    <location>
        <position position="41"/>
    </location>
    <ligand>
        <name>Zn(2+)</name>
        <dbReference type="ChEBI" id="CHEBI:29105"/>
    </ligand>
</feature>
<dbReference type="Proteomes" id="UP000758611">
    <property type="component" value="Unassembled WGS sequence"/>
</dbReference>
<keyword evidence="4" id="KW-0547">Nucleotide-binding</keyword>
<dbReference type="AlphaFoldDB" id="A0A930DZV2"/>
<comment type="pathway">
    <text evidence="4">Lipid metabolism; malonyl-CoA biosynthesis; malonyl-CoA from acetyl-CoA: step 1/1.</text>
</comment>
<dbReference type="GO" id="GO:0016743">
    <property type="term" value="F:carboxyl- or carbamoyltransferase activity"/>
    <property type="evidence" value="ECO:0007669"/>
    <property type="project" value="UniProtKB-UniRule"/>
</dbReference>
<evidence type="ECO:0000259" key="5">
    <source>
        <dbReference type="PROSITE" id="PS50980"/>
    </source>
</evidence>
<dbReference type="GO" id="GO:0005524">
    <property type="term" value="F:ATP binding"/>
    <property type="evidence" value="ECO:0007669"/>
    <property type="project" value="UniProtKB-KW"/>
</dbReference>
<keyword evidence="4" id="KW-0276">Fatty acid metabolism</keyword>
<keyword evidence="6" id="KW-0436">Ligase</keyword>
<keyword evidence="4" id="KW-0862">Zinc</keyword>
<feature type="binding site" evidence="4">
    <location>
        <position position="60"/>
    </location>
    <ligand>
        <name>Zn(2+)</name>
        <dbReference type="ChEBI" id="CHEBI:29105"/>
    </ligand>
</feature>
<reference evidence="6" key="1">
    <citation type="submission" date="2020-04" db="EMBL/GenBank/DDBJ databases">
        <title>Deep metagenomics examines the oral microbiome during advanced dental caries in children, revealing novel taxa and co-occurrences with host molecules.</title>
        <authorList>
            <person name="Baker J.L."/>
            <person name="Morton J.T."/>
            <person name="Dinis M."/>
            <person name="Alvarez R."/>
            <person name="Tran N.C."/>
            <person name="Knight R."/>
            <person name="Edlund A."/>
        </authorList>
    </citation>
    <scope>NUCLEOTIDE SEQUENCE</scope>
    <source>
        <strain evidence="6">JCVI_23_bin.11</strain>
    </source>
</reference>
<comment type="similarity">
    <text evidence="4">Belongs to the AccD/PCCB family.</text>
</comment>
<dbReference type="RefSeq" id="WP_278477073.1">
    <property type="nucleotide sequence ID" value="NZ_JABZRE010000003.1"/>
</dbReference>
<dbReference type="GO" id="GO:2001295">
    <property type="term" value="P:malonyl-CoA biosynthetic process"/>
    <property type="evidence" value="ECO:0007669"/>
    <property type="project" value="UniProtKB-UniRule"/>
</dbReference>
<gene>
    <name evidence="4" type="primary">accD</name>
    <name evidence="6" type="ORF">HXM94_01730</name>
</gene>
<dbReference type="GO" id="GO:0008270">
    <property type="term" value="F:zinc ion binding"/>
    <property type="evidence" value="ECO:0007669"/>
    <property type="project" value="UniProtKB-UniRule"/>
</dbReference>
<protein>
    <recommendedName>
        <fullName evidence="4">Acetyl-coenzyme A carboxylase carboxyl transferase subunit beta</fullName>
        <shortName evidence="4">ACCase subunit beta</shortName>
        <shortName evidence="4">Acetyl-CoA carboxylase carboxyltransferase subunit beta</shortName>
        <ecNumber evidence="4">2.1.3.15</ecNumber>
    </recommendedName>
</protein>
<organism evidence="6 7">
    <name type="scientific">Parvimonas micra</name>
    <dbReference type="NCBI Taxonomy" id="33033"/>
    <lineage>
        <taxon>Bacteria</taxon>
        <taxon>Bacillati</taxon>
        <taxon>Bacillota</taxon>
        <taxon>Tissierellia</taxon>
        <taxon>Tissierellales</taxon>
        <taxon>Peptoniphilaceae</taxon>
        <taxon>Parvimonas</taxon>
    </lineage>
</organism>
<dbReference type="PANTHER" id="PTHR42995">
    <property type="entry name" value="ACETYL-COENZYME A CARBOXYLASE CARBOXYL TRANSFERASE SUBUNIT BETA, CHLOROPLASTIC"/>
    <property type="match status" value="1"/>
</dbReference>
<dbReference type="PROSITE" id="PS50980">
    <property type="entry name" value="COA_CT_NTER"/>
    <property type="match status" value="1"/>
</dbReference>
<comment type="subcellular location">
    <subcellularLocation>
        <location evidence="4">Cytoplasm</location>
    </subcellularLocation>
</comment>
<dbReference type="GO" id="GO:0003989">
    <property type="term" value="F:acetyl-CoA carboxylase activity"/>
    <property type="evidence" value="ECO:0007669"/>
    <property type="project" value="InterPro"/>
</dbReference>
<dbReference type="InterPro" id="IPR011762">
    <property type="entry name" value="COA_CT_N"/>
</dbReference>
<name>A0A930DZV2_9FIRM</name>
<keyword evidence="4" id="KW-0479">Metal-binding</keyword>
<dbReference type="PANTHER" id="PTHR42995:SF5">
    <property type="entry name" value="ACETYL-COENZYME A CARBOXYLASE CARBOXYL TRANSFERASE SUBUNIT BETA, CHLOROPLASTIC"/>
    <property type="match status" value="1"/>
</dbReference>
<feature type="binding site" evidence="4">
    <location>
        <position position="57"/>
    </location>
    <ligand>
        <name>Zn(2+)</name>
        <dbReference type="ChEBI" id="CHEBI:29105"/>
    </ligand>
</feature>
<dbReference type="SUPFAM" id="SSF52096">
    <property type="entry name" value="ClpP/crotonase"/>
    <property type="match status" value="1"/>
</dbReference>
<keyword evidence="4" id="KW-0067">ATP-binding</keyword>
<dbReference type="GO" id="GO:0006633">
    <property type="term" value="P:fatty acid biosynthetic process"/>
    <property type="evidence" value="ECO:0007669"/>
    <property type="project" value="UniProtKB-KW"/>
</dbReference>
<evidence type="ECO:0000256" key="3">
    <source>
        <dbReference type="ARBA" id="ARBA00023098"/>
    </source>
</evidence>
<dbReference type="PRINTS" id="PR01070">
    <property type="entry name" value="ACCCTRFRASEB"/>
</dbReference>
<keyword evidence="2 4" id="KW-0808">Transferase</keyword>
<feature type="binding site" evidence="4">
    <location>
        <position position="38"/>
    </location>
    <ligand>
        <name>Zn(2+)</name>
        <dbReference type="ChEBI" id="CHEBI:29105"/>
    </ligand>
</feature>
<sequence>MQSIFNNRKNKISKLKIYRKNNTTFLPKEIPDNLFKACPNCNENITNEEWESNLYVCSKCGHHLRIGAPERIRELCDINSFDEFDAEVTTFNEENFYQYEEKLEKAKVNSGINEAVVCGIGEISGKKVVICAMDSNFMMGSMGKVVGEKITRSIEYATLKKLPLIIVTASGGARMQEGIISLMQMAKTSSALKKHNDKGLLYITILTDPTTGGVSASFAMLGDIIIAEPNALIGFAGKRVIEKTINESLPEEFQRSEFLLKKGFVDFIVSRNKLKDTIHKLLILHGVK</sequence>
<evidence type="ECO:0000313" key="6">
    <source>
        <dbReference type="EMBL" id="MBF1306498.1"/>
    </source>
</evidence>
<comment type="catalytic activity">
    <reaction evidence="4">
        <text>N(6)-carboxybiotinyl-L-lysyl-[protein] + acetyl-CoA = N(6)-biotinyl-L-lysyl-[protein] + malonyl-CoA</text>
        <dbReference type="Rhea" id="RHEA:54728"/>
        <dbReference type="Rhea" id="RHEA-COMP:10505"/>
        <dbReference type="Rhea" id="RHEA-COMP:10506"/>
        <dbReference type="ChEBI" id="CHEBI:57288"/>
        <dbReference type="ChEBI" id="CHEBI:57384"/>
        <dbReference type="ChEBI" id="CHEBI:83144"/>
        <dbReference type="ChEBI" id="CHEBI:83145"/>
        <dbReference type="EC" id="2.1.3.15"/>
    </reaction>
</comment>
<dbReference type="EC" id="2.1.3.15" evidence="4"/>
<keyword evidence="4" id="KW-0275">Fatty acid biosynthesis</keyword>
<dbReference type="HAMAP" id="MF_01395">
    <property type="entry name" value="AcetylCoA_CT_beta"/>
    <property type="match status" value="1"/>
</dbReference>
<evidence type="ECO:0000256" key="2">
    <source>
        <dbReference type="ARBA" id="ARBA00022679"/>
    </source>
</evidence>
<keyword evidence="1 4" id="KW-0444">Lipid biosynthesis</keyword>
<dbReference type="InterPro" id="IPR000438">
    <property type="entry name" value="Acetyl_CoA_COase_Trfase_b_su"/>
</dbReference>
<feature type="zinc finger region" description="C4-type" evidence="4">
    <location>
        <begin position="38"/>
        <end position="60"/>
    </location>
</feature>
<dbReference type="EMBL" id="JABZRE010000003">
    <property type="protein sequence ID" value="MBF1306498.1"/>
    <property type="molecule type" value="Genomic_DNA"/>
</dbReference>
<evidence type="ECO:0000313" key="7">
    <source>
        <dbReference type="Proteomes" id="UP000758611"/>
    </source>
</evidence>
<dbReference type="GO" id="GO:0009317">
    <property type="term" value="C:acetyl-CoA carboxylase complex"/>
    <property type="evidence" value="ECO:0007669"/>
    <property type="project" value="InterPro"/>
</dbReference>
<evidence type="ECO:0000256" key="4">
    <source>
        <dbReference type="HAMAP-Rule" id="MF_01395"/>
    </source>
</evidence>
<keyword evidence="3 4" id="KW-0443">Lipid metabolism</keyword>
<keyword evidence="4" id="KW-0863">Zinc-finger</keyword>
<comment type="subunit">
    <text evidence="4">Acetyl-CoA carboxylase is a heterohexamer composed of biotin carboxyl carrier protein (AccB), biotin carboxylase (AccC) and two subunits each of ACCase subunit alpha (AccA) and ACCase subunit beta (AccD).</text>
</comment>
<keyword evidence="4" id="KW-0963">Cytoplasm</keyword>
<comment type="function">
    <text evidence="4">Component of the acetyl coenzyme A carboxylase (ACC) complex. Biotin carboxylase (BC) catalyzes the carboxylation of biotin on its carrier protein (BCCP) and then the CO(2) group is transferred by the transcarboxylase to acetyl-CoA to form malonyl-CoA.</text>
</comment>
<dbReference type="NCBIfam" id="TIGR00515">
    <property type="entry name" value="accD"/>
    <property type="match status" value="1"/>
</dbReference>
<dbReference type="Gene3D" id="3.90.226.10">
    <property type="entry name" value="2-enoyl-CoA Hydratase, Chain A, domain 1"/>
    <property type="match status" value="1"/>
</dbReference>
<dbReference type="InterPro" id="IPR029045">
    <property type="entry name" value="ClpP/crotonase-like_dom_sf"/>
</dbReference>
<proteinExistence type="inferred from homology"/>
<evidence type="ECO:0000256" key="1">
    <source>
        <dbReference type="ARBA" id="ARBA00022516"/>
    </source>
</evidence>
<dbReference type="InterPro" id="IPR034733">
    <property type="entry name" value="AcCoA_carboxyl_beta"/>
</dbReference>